<dbReference type="PROSITE" id="PS51217">
    <property type="entry name" value="UVRD_HELICASE_CTER"/>
    <property type="match status" value="1"/>
</dbReference>
<dbReference type="GO" id="GO:0004527">
    <property type="term" value="F:exonuclease activity"/>
    <property type="evidence" value="ECO:0007669"/>
    <property type="project" value="UniProtKB-KW"/>
</dbReference>
<keyword evidence="6 17" id="KW-0269">Exonuclease</keyword>
<evidence type="ECO:0000256" key="7">
    <source>
        <dbReference type="ARBA" id="ARBA00022840"/>
    </source>
</evidence>
<sequence>MDVEKIKEIYEVNDEQALALDINKNIALHAGAGSGKTRVLTRRFLRLLLETSCDIDDIVAITFTKKAALEMKSRILELVNQFVLKSNDNLKSKLIKIKEKLDQANISTFHSFCDKIIREYYYKLELEPMYQIIEEVDSETILTKIIEDVIEEFLQDTSFEEHFDALFEQFGIEYVSKGTFNKEIKKMYRKIREKGSDINEVLSKTMDNLSKFYKNDSEKLKKIEKIEVLVANLIYKINEKYTQLKLKEGLLDFNDLEILTLKLLKEHEDVREDLIKRYKYFLVDEFQDTNDIQFEILKNLVGDIEKVHDGKLFVVGDIKQSIYSFRGTNYKVFEKVTEMIQKKGEKLTLSINFRSHDDLVKIINDMFDEVIEGYEKIKCSGKVLGLAGFEYKFFQKSKKEESNLKEKMEDIKERLRTGKIQVEDLKIFDYKDEINIASRDEEVEFIIDRINKLIQNGFDYKDIVILIRDRNDVEELERAFKKNNIPYTLVGGIGYFSKQEVLDIINMLKYFYKFNDEVALLGFLRSPFVGFSDDLIVDMFKLLREGNSFRDIAEKMSLDEFKRKILYKIEELKGLVPYYTVHKFLCKVIEDLKIKEILLSLENGIQKYRNVEKFIEIAREFDNKGIFTSFDFIEYIENLKEISSKEGEAFLDTEDSDAVKIMTIHASKGLEFEIVFVPGLDRVIKKEYKQKFIYHKEYGIVACHKLEGFEQNLFDDLKKEIEQEELNEEIRILYVALTRAIRFLGFSGYEKDEKYITYISKFKNKDLDSYVNLTKKFFDFKKDKGKCLQNEVKSVNILKRLEFKPEYITKSVVSVSRYMTYKECPKKYYFKYIAKLEEDDLIYYEDLNEDEKIKVLNGAKKGTLVHKALEDYLNKGYFHLNNEFKYIERYLENFKKIEDTYKVLNKGDKVKSEAEVSFKVLVPQSSISVFGIIDRVDIFNVDGFYNINIIDYKTNKIKDVKDIIEYYKPQFIIYYYAIKSITKNILSNLKDIKTYMYLLDIGELIEINFNEDEINYILKDLKNIFENMENKNFSDFKSIECNGNCNFKELCK</sequence>
<protein>
    <recommendedName>
        <fullName evidence="12">DNA 3'-5' helicase</fullName>
        <ecNumber evidence="12">5.6.2.4</ecNumber>
    </recommendedName>
</protein>
<reference evidence="18" key="1">
    <citation type="submission" date="2016-10" db="EMBL/GenBank/DDBJ databases">
        <authorList>
            <person name="Varghese N."/>
            <person name="Submissions S."/>
        </authorList>
    </citation>
    <scope>NUCLEOTIDE SEQUENCE [LARGE SCALE GENOMIC DNA]</scope>
    <source>
        <strain evidence="18">DSM 5463</strain>
    </source>
</reference>
<feature type="binding site" evidence="14">
    <location>
        <begin position="30"/>
        <end position="37"/>
    </location>
    <ligand>
        <name>ATP</name>
        <dbReference type="ChEBI" id="CHEBI:30616"/>
    </ligand>
</feature>
<dbReference type="GO" id="GO:0033202">
    <property type="term" value="C:DNA helicase complex"/>
    <property type="evidence" value="ECO:0007669"/>
    <property type="project" value="TreeGrafter"/>
</dbReference>
<dbReference type="Pfam" id="PF12705">
    <property type="entry name" value="PDDEXK_1"/>
    <property type="match status" value="1"/>
</dbReference>
<evidence type="ECO:0000313" key="17">
    <source>
        <dbReference type="EMBL" id="SEF60661.1"/>
    </source>
</evidence>
<dbReference type="GO" id="GO:0000725">
    <property type="term" value="P:recombinational repair"/>
    <property type="evidence" value="ECO:0007669"/>
    <property type="project" value="TreeGrafter"/>
</dbReference>
<keyword evidence="1" id="KW-0540">Nuclease</keyword>
<accession>A0A1H5TEZ0</accession>
<evidence type="ECO:0000256" key="1">
    <source>
        <dbReference type="ARBA" id="ARBA00022722"/>
    </source>
</evidence>
<dbReference type="InterPro" id="IPR011335">
    <property type="entry name" value="Restrct_endonuc-II-like"/>
</dbReference>
<comment type="catalytic activity">
    <reaction evidence="13">
        <text>ATP + H2O = ADP + phosphate + H(+)</text>
        <dbReference type="Rhea" id="RHEA:13065"/>
        <dbReference type="ChEBI" id="CHEBI:15377"/>
        <dbReference type="ChEBI" id="CHEBI:15378"/>
        <dbReference type="ChEBI" id="CHEBI:30616"/>
        <dbReference type="ChEBI" id="CHEBI:43474"/>
        <dbReference type="ChEBI" id="CHEBI:456216"/>
        <dbReference type="EC" id="5.6.2.4"/>
    </reaction>
</comment>
<keyword evidence="3" id="KW-0227">DNA damage</keyword>
<evidence type="ECO:0000256" key="5">
    <source>
        <dbReference type="ARBA" id="ARBA00022806"/>
    </source>
</evidence>
<dbReference type="AlphaFoldDB" id="A0A1H5TEZ0"/>
<dbReference type="CDD" id="cd17932">
    <property type="entry name" value="DEXQc_UvrD"/>
    <property type="match status" value="1"/>
</dbReference>
<dbReference type="Pfam" id="PF00580">
    <property type="entry name" value="UvrD-helicase"/>
    <property type="match status" value="1"/>
</dbReference>
<dbReference type="OrthoDB" id="9810135at2"/>
<dbReference type="GO" id="GO:0043138">
    <property type="term" value="F:3'-5' DNA helicase activity"/>
    <property type="evidence" value="ECO:0007669"/>
    <property type="project" value="UniProtKB-EC"/>
</dbReference>
<evidence type="ECO:0000256" key="2">
    <source>
        <dbReference type="ARBA" id="ARBA00022741"/>
    </source>
</evidence>
<evidence type="ECO:0000256" key="3">
    <source>
        <dbReference type="ARBA" id="ARBA00022763"/>
    </source>
</evidence>
<dbReference type="PANTHER" id="PTHR11070">
    <property type="entry name" value="UVRD / RECB / PCRA DNA HELICASE FAMILY MEMBER"/>
    <property type="match status" value="1"/>
</dbReference>
<dbReference type="InterPro" id="IPR038726">
    <property type="entry name" value="PDDEXK_AddAB-type"/>
</dbReference>
<dbReference type="InterPro" id="IPR000212">
    <property type="entry name" value="DNA_helicase_UvrD/REP"/>
</dbReference>
<feature type="domain" description="UvrD-like helicase C-terminal" evidence="16">
    <location>
        <begin position="394"/>
        <end position="669"/>
    </location>
</feature>
<evidence type="ECO:0000256" key="14">
    <source>
        <dbReference type="PROSITE-ProRule" id="PRU00560"/>
    </source>
</evidence>
<dbReference type="InterPro" id="IPR014017">
    <property type="entry name" value="DNA_helicase_UvrD-like_C"/>
</dbReference>
<evidence type="ECO:0000259" key="16">
    <source>
        <dbReference type="PROSITE" id="PS51217"/>
    </source>
</evidence>
<evidence type="ECO:0000256" key="13">
    <source>
        <dbReference type="ARBA" id="ARBA00048988"/>
    </source>
</evidence>
<keyword evidence="18" id="KW-1185">Reference proteome</keyword>
<keyword evidence="9" id="KW-0234">DNA repair</keyword>
<dbReference type="SUPFAM" id="SSF52540">
    <property type="entry name" value="P-loop containing nucleoside triphosphate hydrolases"/>
    <property type="match status" value="1"/>
</dbReference>
<dbReference type="GO" id="GO:0005829">
    <property type="term" value="C:cytosol"/>
    <property type="evidence" value="ECO:0007669"/>
    <property type="project" value="TreeGrafter"/>
</dbReference>
<dbReference type="EC" id="5.6.2.4" evidence="12"/>
<evidence type="ECO:0000313" key="18">
    <source>
        <dbReference type="Proteomes" id="UP000242850"/>
    </source>
</evidence>
<dbReference type="Gene3D" id="1.10.486.10">
    <property type="entry name" value="PCRA, domain 4"/>
    <property type="match status" value="1"/>
</dbReference>
<evidence type="ECO:0000256" key="4">
    <source>
        <dbReference type="ARBA" id="ARBA00022801"/>
    </source>
</evidence>
<dbReference type="Pfam" id="PF13361">
    <property type="entry name" value="UvrD_C"/>
    <property type="match status" value="1"/>
</dbReference>
<organism evidence="17 18">
    <name type="scientific">Caloramator fervidus</name>
    <dbReference type="NCBI Taxonomy" id="29344"/>
    <lineage>
        <taxon>Bacteria</taxon>
        <taxon>Bacillati</taxon>
        <taxon>Bacillota</taxon>
        <taxon>Clostridia</taxon>
        <taxon>Eubacteriales</taxon>
        <taxon>Clostridiaceae</taxon>
        <taxon>Caloramator</taxon>
    </lineage>
</organism>
<dbReference type="PANTHER" id="PTHR11070:SF48">
    <property type="entry name" value="ATP-DEPENDENT HELICASE_NUCLEASE SUBUNIT A"/>
    <property type="match status" value="1"/>
</dbReference>
<dbReference type="InterPro" id="IPR014016">
    <property type="entry name" value="UvrD-like_ATP-bd"/>
</dbReference>
<keyword evidence="5 14" id="KW-0347">Helicase</keyword>
<name>A0A1H5TEZ0_9CLOT</name>
<keyword evidence="7 14" id="KW-0067">ATP-binding</keyword>
<evidence type="ECO:0000256" key="6">
    <source>
        <dbReference type="ARBA" id="ARBA00022839"/>
    </source>
</evidence>
<evidence type="ECO:0000256" key="8">
    <source>
        <dbReference type="ARBA" id="ARBA00023125"/>
    </source>
</evidence>
<evidence type="ECO:0000256" key="9">
    <source>
        <dbReference type="ARBA" id="ARBA00023204"/>
    </source>
</evidence>
<keyword evidence="2 14" id="KW-0547">Nucleotide-binding</keyword>
<keyword evidence="4 14" id="KW-0378">Hydrolase</keyword>
<keyword evidence="10" id="KW-0413">Isomerase</keyword>
<dbReference type="Proteomes" id="UP000242850">
    <property type="component" value="Unassembled WGS sequence"/>
</dbReference>
<evidence type="ECO:0000256" key="10">
    <source>
        <dbReference type="ARBA" id="ARBA00023235"/>
    </source>
</evidence>
<keyword evidence="8" id="KW-0238">DNA-binding</keyword>
<dbReference type="GO" id="GO:0003677">
    <property type="term" value="F:DNA binding"/>
    <property type="evidence" value="ECO:0007669"/>
    <property type="project" value="UniProtKB-KW"/>
</dbReference>
<proteinExistence type="predicted"/>
<dbReference type="PROSITE" id="PS51198">
    <property type="entry name" value="UVRD_HELICASE_ATP_BIND"/>
    <property type="match status" value="1"/>
</dbReference>
<evidence type="ECO:0000256" key="11">
    <source>
        <dbReference type="ARBA" id="ARBA00034617"/>
    </source>
</evidence>
<evidence type="ECO:0000259" key="15">
    <source>
        <dbReference type="PROSITE" id="PS51198"/>
    </source>
</evidence>
<dbReference type="EMBL" id="FNUK01000005">
    <property type="protein sequence ID" value="SEF60661.1"/>
    <property type="molecule type" value="Genomic_DNA"/>
</dbReference>
<gene>
    <name evidence="17" type="ORF">SAMN05660865_00606</name>
</gene>
<dbReference type="InterPro" id="IPR027417">
    <property type="entry name" value="P-loop_NTPase"/>
</dbReference>
<dbReference type="Gene3D" id="3.40.50.300">
    <property type="entry name" value="P-loop containing nucleotide triphosphate hydrolases"/>
    <property type="match status" value="4"/>
</dbReference>
<dbReference type="RefSeq" id="WP_103895608.1">
    <property type="nucleotide sequence ID" value="NZ_FNUK01000005.1"/>
</dbReference>
<dbReference type="GO" id="GO:0005524">
    <property type="term" value="F:ATP binding"/>
    <property type="evidence" value="ECO:0007669"/>
    <property type="project" value="UniProtKB-UniRule"/>
</dbReference>
<feature type="domain" description="UvrD-like helicase ATP-binding" evidence="15">
    <location>
        <begin position="9"/>
        <end position="356"/>
    </location>
</feature>
<evidence type="ECO:0000256" key="12">
    <source>
        <dbReference type="ARBA" id="ARBA00034808"/>
    </source>
</evidence>
<dbReference type="SUPFAM" id="SSF52980">
    <property type="entry name" value="Restriction endonuclease-like"/>
    <property type="match status" value="1"/>
</dbReference>
<comment type="catalytic activity">
    <reaction evidence="11">
        <text>Couples ATP hydrolysis with the unwinding of duplex DNA by translocating in the 3'-5' direction.</text>
        <dbReference type="EC" id="5.6.2.4"/>
    </reaction>
</comment>